<evidence type="ECO:0000256" key="14">
    <source>
        <dbReference type="SAM" id="Coils"/>
    </source>
</evidence>
<dbReference type="Proteomes" id="UP000193467">
    <property type="component" value="Unassembled WGS sequence"/>
</dbReference>
<evidence type="ECO:0000256" key="5">
    <source>
        <dbReference type="ARBA" id="ARBA00022448"/>
    </source>
</evidence>
<dbReference type="InterPro" id="IPR011993">
    <property type="entry name" value="PH-like_dom_sf"/>
</dbReference>
<evidence type="ECO:0000256" key="4">
    <source>
        <dbReference type="ARBA" id="ARBA00021269"/>
    </source>
</evidence>
<comment type="similarity">
    <text evidence="12">Belongs to the peptidase M16 family. UQCRC2/QCR2 subfamily.</text>
</comment>
<dbReference type="GO" id="GO:0015031">
    <property type="term" value="P:protein transport"/>
    <property type="evidence" value="ECO:0007669"/>
    <property type="project" value="UniProtKB-KW"/>
</dbReference>
<dbReference type="FunFam" id="3.30.830.10:FF:000039">
    <property type="entry name" value="Ubiquinol-cytochrome c reductase core subunit 2"/>
    <property type="match status" value="1"/>
</dbReference>
<dbReference type="InParanoid" id="A0A1Y2FXM1"/>
<keyword evidence="11" id="KW-0496">Mitochondrion</keyword>
<evidence type="ECO:0000256" key="9">
    <source>
        <dbReference type="ARBA" id="ARBA00022946"/>
    </source>
</evidence>
<evidence type="ECO:0000256" key="13">
    <source>
        <dbReference type="ARBA" id="ARBA00040751"/>
    </source>
</evidence>
<proteinExistence type="inferred from homology"/>
<evidence type="ECO:0000259" key="17">
    <source>
        <dbReference type="Pfam" id="PF16528"/>
    </source>
</evidence>
<protein>
    <recommendedName>
        <fullName evidence="13">Cytochrome b-c1 complex subunit 2, mitochondrial</fullName>
    </recommendedName>
    <alternativeName>
        <fullName evidence="4">Exocyst complex component EXO84</fullName>
    </alternativeName>
</protein>
<dbReference type="InterPro" id="IPR007863">
    <property type="entry name" value="Peptidase_M16_C"/>
</dbReference>
<organism evidence="18 19">
    <name type="scientific">Leucosporidium creatinivorum</name>
    <dbReference type="NCBI Taxonomy" id="106004"/>
    <lineage>
        <taxon>Eukaryota</taxon>
        <taxon>Fungi</taxon>
        <taxon>Dikarya</taxon>
        <taxon>Basidiomycota</taxon>
        <taxon>Pucciniomycotina</taxon>
        <taxon>Microbotryomycetes</taxon>
        <taxon>Leucosporidiales</taxon>
        <taxon>Leucosporidium</taxon>
    </lineage>
</organism>
<evidence type="ECO:0000256" key="8">
    <source>
        <dbReference type="ARBA" id="ARBA00022927"/>
    </source>
</evidence>
<dbReference type="GO" id="GO:0006893">
    <property type="term" value="P:Golgi to plasma membrane transport"/>
    <property type="evidence" value="ECO:0007669"/>
    <property type="project" value="TreeGrafter"/>
</dbReference>
<dbReference type="GO" id="GO:0005743">
    <property type="term" value="C:mitochondrial inner membrane"/>
    <property type="evidence" value="ECO:0007669"/>
    <property type="project" value="UniProtKB-SubCell"/>
</dbReference>
<dbReference type="InterPro" id="IPR033961">
    <property type="entry name" value="Exo84"/>
</dbReference>
<feature type="domain" description="Peptidase M16 C-terminal" evidence="16">
    <location>
        <begin position="190"/>
        <end position="354"/>
    </location>
</feature>
<feature type="domain" description="Exocyst component Exo84 C-terminal" evidence="17">
    <location>
        <begin position="843"/>
        <end position="1043"/>
    </location>
</feature>
<dbReference type="InterPro" id="IPR042560">
    <property type="entry name" value="Exo84_C_2"/>
</dbReference>
<evidence type="ECO:0000313" key="18">
    <source>
        <dbReference type="EMBL" id="ORY88807.1"/>
    </source>
</evidence>
<keyword evidence="10" id="KW-0249">Electron transport</keyword>
<keyword evidence="7" id="KW-0679">Respiratory chain</keyword>
<dbReference type="Pfam" id="PF08700">
    <property type="entry name" value="VPS51_Exo84_N"/>
    <property type="match status" value="1"/>
</dbReference>
<evidence type="ECO:0000256" key="2">
    <source>
        <dbReference type="ARBA" id="ARBA00004443"/>
    </source>
</evidence>
<feature type="coiled-coil region" evidence="14">
    <location>
        <begin position="556"/>
        <end position="615"/>
    </location>
</feature>
<evidence type="ECO:0000256" key="7">
    <source>
        <dbReference type="ARBA" id="ARBA00022660"/>
    </source>
</evidence>
<dbReference type="InterPro" id="IPR011765">
    <property type="entry name" value="Pept_M16_N"/>
</dbReference>
<dbReference type="GO" id="GO:0030133">
    <property type="term" value="C:transport vesicle"/>
    <property type="evidence" value="ECO:0007669"/>
    <property type="project" value="UniProtKB-SubCell"/>
</dbReference>
<name>A0A1Y2FXM1_9BASI</name>
<feature type="domain" description="Peptidase M16 N-terminal" evidence="15">
    <location>
        <begin position="39"/>
        <end position="180"/>
    </location>
</feature>
<dbReference type="GO" id="GO:0046872">
    <property type="term" value="F:metal ion binding"/>
    <property type="evidence" value="ECO:0007669"/>
    <property type="project" value="InterPro"/>
</dbReference>
<dbReference type="Gene3D" id="1.20.58.1220">
    <property type="entry name" value="Exo84p, C-terminal helical domain"/>
    <property type="match status" value="1"/>
</dbReference>
<evidence type="ECO:0000256" key="1">
    <source>
        <dbReference type="ARBA" id="ARBA00004398"/>
    </source>
</evidence>
<keyword evidence="5" id="KW-0813">Transport</keyword>
<dbReference type="Pfam" id="PF25345">
    <property type="entry name" value="PH_EXO84"/>
    <property type="match status" value="1"/>
</dbReference>
<dbReference type="Pfam" id="PF05193">
    <property type="entry name" value="Peptidase_M16_C"/>
    <property type="match status" value="1"/>
</dbReference>
<dbReference type="PANTHER" id="PTHR21426:SF12">
    <property type="entry name" value="EXOCYST COMPLEX COMPONENT 8"/>
    <property type="match status" value="1"/>
</dbReference>
<evidence type="ECO:0000256" key="3">
    <source>
        <dbReference type="ARBA" id="ARBA00007210"/>
    </source>
</evidence>
<dbReference type="FunFam" id="3.30.830.10:FF:000021">
    <property type="entry name" value="Cytochrome b-c1 complex subunit 2"/>
    <property type="match status" value="1"/>
</dbReference>
<dbReference type="OrthoDB" id="642193at2759"/>
<comment type="similarity">
    <text evidence="3">Belongs to the EXO84 family.</text>
</comment>
<dbReference type="Pfam" id="PF00675">
    <property type="entry name" value="Peptidase_M16"/>
    <property type="match status" value="1"/>
</dbReference>
<comment type="subcellular location">
    <subcellularLocation>
        <location evidence="1">Cytoplasmic vesicle</location>
        <location evidence="1">Secretory vesicle</location>
    </subcellularLocation>
    <subcellularLocation>
        <location evidence="2">Mitochondrion inner membrane</location>
        <topology evidence="2">Peripheral membrane protein</topology>
        <orientation evidence="2">Matrix side</orientation>
    </subcellularLocation>
</comment>
<dbReference type="SUPFAM" id="SSF50729">
    <property type="entry name" value="PH domain-like"/>
    <property type="match status" value="1"/>
</dbReference>
<keyword evidence="6" id="KW-0268">Exocytosis</keyword>
<dbReference type="InterPro" id="IPR016159">
    <property type="entry name" value="Cullin_repeat-like_dom_sf"/>
</dbReference>
<dbReference type="Pfam" id="PF16528">
    <property type="entry name" value="Exo84_C"/>
    <property type="match status" value="1"/>
</dbReference>
<dbReference type="PANTHER" id="PTHR21426">
    <property type="entry name" value="EXOCYST COMPLEX COMPONENT 8"/>
    <property type="match status" value="1"/>
</dbReference>
<evidence type="ECO:0000313" key="19">
    <source>
        <dbReference type="Proteomes" id="UP000193467"/>
    </source>
</evidence>
<dbReference type="EMBL" id="MCGR01000008">
    <property type="protein sequence ID" value="ORY88807.1"/>
    <property type="molecule type" value="Genomic_DNA"/>
</dbReference>
<evidence type="ECO:0000256" key="10">
    <source>
        <dbReference type="ARBA" id="ARBA00022982"/>
    </source>
</evidence>
<dbReference type="FunFam" id="1.20.58.1220:FF:000006">
    <property type="entry name" value="Exocyst complex component EXO84, variant"/>
    <property type="match status" value="1"/>
</dbReference>
<gene>
    <name evidence="18" type="ORF">BCR35DRAFT_350727</name>
</gene>
<dbReference type="InterPro" id="IPR032403">
    <property type="entry name" value="Exo84_C"/>
</dbReference>
<evidence type="ECO:0000259" key="16">
    <source>
        <dbReference type="Pfam" id="PF05193"/>
    </source>
</evidence>
<evidence type="ECO:0000256" key="12">
    <source>
        <dbReference type="ARBA" id="ARBA00038146"/>
    </source>
</evidence>
<dbReference type="Gene3D" id="1.20.58.1210">
    <property type="entry name" value="Exo84p, N-terminal helical domain"/>
    <property type="match status" value="1"/>
</dbReference>
<dbReference type="SUPFAM" id="SSF74788">
    <property type="entry name" value="Cullin repeat-like"/>
    <property type="match status" value="1"/>
</dbReference>
<comment type="caution">
    <text evidence="18">The sequence shown here is derived from an EMBL/GenBank/DDBJ whole genome shotgun (WGS) entry which is preliminary data.</text>
</comment>
<evidence type="ECO:0000259" key="15">
    <source>
        <dbReference type="Pfam" id="PF00675"/>
    </source>
</evidence>
<evidence type="ECO:0000256" key="6">
    <source>
        <dbReference type="ARBA" id="ARBA00022483"/>
    </source>
</evidence>
<dbReference type="SUPFAM" id="SSF63411">
    <property type="entry name" value="LuxS/MPP-like metallohydrolase"/>
    <property type="match status" value="2"/>
</dbReference>
<keyword evidence="19" id="KW-1185">Reference proteome</keyword>
<keyword evidence="14" id="KW-0175">Coiled coil</keyword>
<dbReference type="STRING" id="106004.A0A1Y2FXM1"/>
<dbReference type="InterPro" id="IPR042561">
    <property type="entry name" value="Exo84_C_1"/>
</dbReference>
<dbReference type="GO" id="GO:0000145">
    <property type="term" value="C:exocyst"/>
    <property type="evidence" value="ECO:0007669"/>
    <property type="project" value="InterPro"/>
</dbReference>
<dbReference type="GO" id="GO:0006887">
    <property type="term" value="P:exocytosis"/>
    <property type="evidence" value="ECO:0007669"/>
    <property type="project" value="UniProtKB-KW"/>
</dbReference>
<reference evidence="18 19" key="1">
    <citation type="submission" date="2016-07" db="EMBL/GenBank/DDBJ databases">
        <title>Pervasive Adenine N6-methylation of Active Genes in Fungi.</title>
        <authorList>
            <consortium name="DOE Joint Genome Institute"/>
            <person name="Mondo S.J."/>
            <person name="Dannebaum R.O."/>
            <person name="Kuo R.C."/>
            <person name="Labutti K."/>
            <person name="Haridas S."/>
            <person name="Kuo A."/>
            <person name="Salamov A."/>
            <person name="Ahrendt S.R."/>
            <person name="Lipzen A."/>
            <person name="Sullivan W."/>
            <person name="Andreopoulos W.B."/>
            <person name="Clum A."/>
            <person name="Lindquist E."/>
            <person name="Daum C."/>
            <person name="Ramamoorthy G.K."/>
            <person name="Gryganskyi A."/>
            <person name="Culley D."/>
            <person name="Magnuson J.K."/>
            <person name="James T.Y."/>
            <person name="O'Malley M.A."/>
            <person name="Stajich J.E."/>
            <person name="Spatafora J.W."/>
            <person name="Visel A."/>
            <person name="Grigoriev I.V."/>
        </authorList>
    </citation>
    <scope>NUCLEOTIDE SEQUENCE [LARGE SCALE GENOMIC DNA]</scope>
    <source>
        <strain evidence="18 19">62-1032</strain>
    </source>
</reference>
<dbReference type="InterPro" id="IPR011249">
    <property type="entry name" value="Metalloenz_LuxS/M16"/>
</dbReference>
<dbReference type="Gene3D" id="3.30.830.10">
    <property type="entry name" value="Metalloenzyme, LuxS/M16 peptidase-like"/>
    <property type="match status" value="2"/>
</dbReference>
<keyword evidence="9" id="KW-0809">Transit peptide</keyword>
<accession>A0A1Y2FXM1</accession>
<dbReference type="Gene3D" id="2.30.29.30">
    <property type="entry name" value="Pleckstrin-homology domain (PH domain)/Phosphotyrosine-binding domain (PTB)"/>
    <property type="match status" value="1"/>
</dbReference>
<sequence length="1102" mass="116994">MSFALRNASRAAPAVARGARSYATPASLFSVADAAGVKVASSDEGAVTGAISVVVKAGSRYESAPGLAHVLKHQVFKGTSKRSAIRLTRETELLGGVLSSSLSREHLILTAEFLKGDEAYFAEVLGDALTQAKFAPHEYNEEVIPAVAAEYEQATRDTVTQALDLAHGIAFRQGLGNSLFASPHTAVDYSSAVSFAKSAFAPSNIAVLGSGVESGRLQSLVSEFFASSASSSLSTPSTTYFGGETRIAGHGALDTYLLAFKGTSYSEVELSVLRYLLGGESSIKWSAGSSPLSKLASGSSSAKAFNLAYSDAGLFGVVIQAPSAQVSPLATSVVSELKKAAAGVDAEALKQAVAKAKFAAASGLESRVGALEVVGAQVASSGSALSLEEIFSKLDKVTVESVSKAAAEVLKSTPTTVAIGNTRTLPYADGLGLANNSARTQSNVGARLLKKRQSVSYQQAVADGYPTGGRGPIPAMPAMPVGMAGVGAGAASGGAGVGAGVGAGGLPPALKIGSTVPRGEGEESLMATGLDVDELASEGFKPEDFLKHNVAGPAQMEELRRLRARLEGAMKITEGELQKSVFENYADFVVISKEIATLENEMLELKSVLEEWRAVPESLEGGWGDDDLLIGGAGGPNRRTQRNSLADLATLYKSQLSALWDGVEGAQKFLPYVPGRHIITESASFIELNSATYKPKQQVHLFLLNDAMLVSVKKRRGTGVGGAMRLVAERCFNLSEIVVVDLKDGGDLTNAVKIKRGKETIIFRTDKPEDKKVLLLAFKKVAEDLMNKKRKEMLNEAEARKGDIATLRGSRQDYDGALSSSGFSPSQILGFGKDDPTGKDLSWIGDYSDELAVSIATRMFEEATDLVEKGKTIIPHLAGDPHASSLFRSKLDQRTTELVNALLQDLSDHSIRKTGVVRTTAWLLRLGQGERARETFLTGRGTLVRKRARQIKFEGDISMYISELAMVCFTLIKNTCEWYMAAFKDNRMASGFVRWASEQVEIYAETFRRQVYGADQDGKVIQESLEVTKGHGAMLRDVGLDFTFLLDGLLRPQPTEPAQPLPREVGGLRPGGGKSAVAIARQSIFMMQGGEGKKSGARGERI</sequence>
<keyword evidence="8" id="KW-0653">Protein transport</keyword>
<evidence type="ECO:0000256" key="11">
    <source>
        <dbReference type="ARBA" id="ARBA00023128"/>
    </source>
</evidence>
<dbReference type="AlphaFoldDB" id="A0A1Y2FXM1"/>